<feature type="domain" description="Response regulatory" evidence="3">
    <location>
        <begin position="7"/>
        <end position="121"/>
    </location>
</feature>
<dbReference type="PANTHER" id="PTHR44591">
    <property type="entry name" value="STRESS RESPONSE REGULATOR PROTEIN 1"/>
    <property type="match status" value="1"/>
</dbReference>
<dbReference type="SMART" id="SM00448">
    <property type="entry name" value="REC"/>
    <property type="match status" value="1"/>
</dbReference>
<dbReference type="RefSeq" id="WP_082644198.1">
    <property type="nucleotide sequence ID" value="NZ_CP051181.1"/>
</dbReference>
<dbReference type="Proteomes" id="UP000051587">
    <property type="component" value="Unassembled WGS sequence"/>
</dbReference>
<keyword evidence="5" id="KW-1185">Reference proteome</keyword>
<protein>
    <submittedName>
        <fullName evidence="4">Hydrogenase transcriptional regulatory protein hupR1</fullName>
    </submittedName>
</protein>
<dbReference type="Gene3D" id="1.10.10.60">
    <property type="entry name" value="Homeodomain-like"/>
    <property type="match status" value="1"/>
</dbReference>
<dbReference type="InterPro" id="IPR011006">
    <property type="entry name" value="CheY-like_superfamily"/>
</dbReference>
<evidence type="ECO:0000256" key="1">
    <source>
        <dbReference type="ARBA" id="ARBA00022553"/>
    </source>
</evidence>
<proteinExistence type="predicted"/>
<dbReference type="GO" id="GO:0000160">
    <property type="term" value="P:phosphorelay signal transduction system"/>
    <property type="evidence" value="ECO:0007669"/>
    <property type="project" value="InterPro"/>
</dbReference>
<reference evidence="4 5" key="1">
    <citation type="submission" date="2015-09" db="EMBL/GenBank/DDBJ databases">
        <authorList>
            <consortium name="Swine Surveillance"/>
        </authorList>
    </citation>
    <scope>NUCLEOTIDE SEQUENCE [LARGE SCALE GENOMIC DNA]</scope>
    <source>
        <strain evidence="4 5">CECT 4357</strain>
    </source>
</reference>
<dbReference type="InterPro" id="IPR002197">
    <property type="entry name" value="HTH_Fis"/>
</dbReference>
<dbReference type="InterPro" id="IPR009057">
    <property type="entry name" value="Homeodomain-like_sf"/>
</dbReference>
<dbReference type="PRINTS" id="PR01590">
    <property type="entry name" value="HTHFIS"/>
</dbReference>
<dbReference type="GO" id="GO:0043565">
    <property type="term" value="F:sequence-specific DNA binding"/>
    <property type="evidence" value="ECO:0007669"/>
    <property type="project" value="InterPro"/>
</dbReference>
<evidence type="ECO:0000259" key="3">
    <source>
        <dbReference type="PROSITE" id="PS50110"/>
    </source>
</evidence>
<feature type="modified residue" description="4-aspartylphosphate" evidence="2">
    <location>
        <position position="55"/>
    </location>
</feature>
<accession>A0A0P1FK74</accession>
<dbReference type="AlphaFoldDB" id="A0A0P1FK74"/>
<dbReference type="InterPro" id="IPR050595">
    <property type="entry name" value="Bact_response_regulator"/>
</dbReference>
<dbReference type="OrthoDB" id="9762726at2"/>
<dbReference type="InterPro" id="IPR001789">
    <property type="entry name" value="Sig_transdc_resp-reg_receiver"/>
</dbReference>
<evidence type="ECO:0000313" key="5">
    <source>
        <dbReference type="Proteomes" id="UP000051587"/>
    </source>
</evidence>
<dbReference type="PANTHER" id="PTHR44591:SF19">
    <property type="entry name" value="TWO-COMPONENT RESPONSE REGULATOR-RELATED"/>
    <property type="match status" value="1"/>
</dbReference>
<dbReference type="PROSITE" id="PS50110">
    <property type="entry name" value="RESPONSE_REGULATORY"/>
    <property type="match status" value="1"/>
</dbReference>
<evidence type="ECO:0000256" key="2">
    <source>
        <dbReference type="PROSITE-ProRule" id="PRU00169"/>
    </source>
</evidence>
<keyword evidence="1 2" id="KW-0597">Phosphoprotein</keyword>
<dbReference type="STRING" id="53501.SAMN04488043_10669"/>
<dbReference type="Gene3D" id="3.40.50.2300">
    <property type="match status" value="1"/>
</dbReference>
<dbReference type="SUPFAM" id="SSF46689">
    <property type="entry name" value="Homeodomain-like"/>
    <property type="match status" value="1"/>
</dbReference>
<evidence type="ECO:0000313" key="4">
    <source>
        <dbReference type="EMBL" id="CUH68472.1"/>
    </source>
</evidence>
<name>A0A0P1FK74_THAGE</name>
<gene>
    <name evidence="4" type="primary">hupR1</name>
    <name evidence="4" type="ORF">TG4357_03608</name>
</gene>
<dbReference type="SUPFAM" id="SSF52172">
    <property type="entry name" value="CheY-like"/>
    <property type="match status" value="1"/>
</dbReference>
<dbReference type="Pfam" id="PF02954">
    <property type="entry name" value="HTH_8"/>
    <property type="match status" value="1"/>
</dbReference>
<dbReference type="Pfam" id="PF00072">
    <property type="entry name" value="Response_reg"/>
    <property type="match status" value="1"/>
</dbReference>
<sequence>MLDDLSTVLLVDDEDHLLAAMRMALEDDFDCICAGNADAAMAVMEDQFVQVIFCDQRMPGRSGVEYLIEVRDRWPEIVRIIITGYTETNDMIAAINEAEIYQFLTKPWHPGLLVMTAKNAADVFRLNRECDRMSLKIRCLSRSVESKLEEKRKVRREELGFENVLRETLTRLKWNTSRTAAELGLNRVELRAKIDRYGIAEPGKFETCGEEEE</sequence>
<organism evidence="4 5">
    <name type="scientific">Thalassovita gelatinovora</name>
    <name type="common">Thalassobius gelatinovorus</name>
    <dbReference type="NCBI Taxonomy" id="53501"/>
    <lineage>
        <taxon>Bacteria</taxon>
        <taxon>Pseudomonadati</taxon>
        <taxon>Pseudomonadota</taxon>
        <taxon>Alphaproteobacteria</taxon>
        <taxon>Rhodobacterales</taxon>
        <taxon>Roseobacteraceae</taxon>
        <taxon>Thalassovita</taxon>
    </lineage>
</organism>
<dbReference type="EMBL" id="CYSA01000028">
    <property type="protein sequence ID" value="CUH68472.1"/>
    <property type="molecule type" value="Genomic_DNA"/>
</dbReference>